<evidence type="ECO:0000313" key="5">
    <source>
        <dbReference type="EMBL" id="RJF93119.1"/>
    </source>
</evidence>
<dbReference type="SUPFAM" id="SSF56801">
    <property type="entry name" value="Acetyl-CoA synthetase-like"/>
    <property type="match status" value="1"/>
</dbReference>
<comment type="similarity">
    <text evidence="1">Belongs to the ATP-dependent AMP-binding enzyme family.</text>
</comment>
<dbReference type="AlphaFoldDB" id="A0A418WPI7"/>
<evidence type="ECO:0000259" key="4">
    <source>
        <dbReference type="Pfam" id="PF13193"/>
    </source>
</evidence>
<dbReference type="Gene3D" id="3.40.50.12780">
    <property type="entry name" value="N-terminal domain of ligase-like"/>
    <property type="match status" value="1"/>
</dbReference>
<dbReference type="PROSITE" id="PS00455">
    <property type="entry name" value="AMP_BINDING"/>
    <property type="match status" value="1"/>
</dbReference>
<protein>
    <submittedName>
        <fullName evidence="5">Fatty acid--CoA ligase</fullName>
    </submittedName>
</protein>
<gene>
    <name evidence="5" type="ORF">D3876_01765</name>
</gene>
<keyword evidence="2 5" id="KW-0436">Ligase</keyword>
<proteinExistence type="inferred from homology"/>
<dbReference type="GO" id="GO:0031956">
    <property type="term" value="F:medium-chain fatty acid-CoA ligase activity"/>
    <property type="evidence" value="ECO:0007669"/>
    <property type="project" value="TreeGrafter"/>
</dbReference>
<dbReference type="Proteomes" id="UP000286100">
    <property type="component" value="Unassembled WGS sequence"/>
</dbReference>
<evidence type="ECO:0000256" key="2">
    <source>
        <dbReference type="ARBA" id="ARBA00022598"/>
    </source>
</evidence>
<dbReference type="EMBL" id="QYUM01000002">
    <property type="protein sequence ID" value="RJF93119.1"/>
    <property type="molecule type" value="Genomic_DNA"/>
</dbReference>
<dbReference type="InterPro" id="IPR045851">
    <property type="entry name" value="AMP-bd_C_sf"/>
</dbReference>
<reference evidence="5 6" key="1">
    <citation type="submission" date="2018-09" db="EMBL/GenBank/DDBJ databases">
        <authorList>
            <person name="Zhu H."/>
        </authorList>
    </citation>
    <scope>NUCLEOTIDE SEQUENCE [LARGE SCALE GENOMIC DNA]</scope>
    <source>
        <strain evidence="5 6">K2R01-6</strain>
    </source>
</reference>
<evidence type="ECO:0000313" key="6">
    <source>
        <dbReference type="Proteomes" id="UP000286100"/>
    </source>
</evidence>
<dbReference type="PANTHER" id="PTHR43201:SF5">
    <property type="entry name" value="MEDIUM-CHAIN ACYL-COA LIGASE ACSF2, MITOCHONDRIAL"/>
    <property type="match status" value="1"/>
</dbReference>
<dbReference type="NCBIfam" id="NF005801">
    <property type="entry name" value="PRK07656.1"/>
    <property type="match status" value="1"/>
</dbReference>
<dbReference type="Pfam" id="PF13193">
    <property type="entry name" value="AMP-binding_C"/>
    <property type="match status" value="1"/>
</dbReference>
<feature type="domain" description="AMP-binding enzyme C-terminal" evidence="4">
    <location>
        <begin position="461"/>
        <end position="536"/>
    </location>
</feature>
<sequence length="544" mass="58635">MAIPRRHVKQEPGFARRRPVRYSGDDWPVAENKHTIPHMVFASARRFADIEAIRGEDGDTILYRDLEPRVREAAAAFLSSGIEAGDRVAIWAPNSVEWIIAALGAQTAGAAIVPLNTRLKGREAGYILRTSGARMLLTVSEFLGAAYPEMLRGEDLPDLQQIVLLGGEGGGVGWGEFLKRGAAIPPSAIDARLDALGEDDVCDILFTSGTTGNPKGAVTTHRQNIWVYQRYSETYGLRPADRFLIINPFFHSFGYKAGWLAAFLTGCTVLPHAVFGAEDVLARIEREKVSVLPGPPTIYQSLLAANYRAHDLSSLRLAITGAASVPVSLVEEMRTELGIETVLTAYGLTETCGVVTMCRKEDGVETIASTAGRPLDGIEIRIVDDGGTTLPPGEAGELLVRGAGVMQGYFNDPAATAEAIDGDGWLRTGDIAVQDARGYIRITDRAKDIFIVGGFNAYPAEIENILAQHPAIAQSAVIGVPDERLGEVPKAFVVLRPGAQATPEAITAWARENMANYKVPRSVEIRDALPLNAAGKVQKFLLRG</sequence>
<dbReference type="InterPro" id="IPR042099">
    <property type="entry name" value="ANL_N_sf"/>
</dbReference>
<feature type="domain" description="AMP-dependent synthetase/ligase" evidence="3">
    <location>
        <begin position="42"/>
        <end position="410"/>
    </location>
</feature>
<accession>A0A418WPI7</accession>
<name>A0A418WPI7_9SPHN</name>
<dbReference type="Pfam" id="PF00501">
    <property type="entry name" value="AMP-binding"/>
    <property type="match status" value="1"/>
</dbReference>
<dbReference type="OrthoDB" id="9803968at2"/>
<dbReference type="PANTHER" id="PTHR43201">
    <property type="entry name" value="ACYL-COA SYNTHETASE"/>
    <property type="match status" value="1"/>
</dbReference>
<comment type="caution">
    <text evidence="5">The sequence shown here is derived from an EMBL/GenBank/DDBJ whole genome shotgun (WGS) entry which is preliminary data.</text>
</comment>
<dbReference type="Gene3D" id="3.30.300.30">
    <property type="match status" value="1"/>
</dbReference>
<dbReference type="InterPro" id="IPR000873">
    <property type="entry name" value="AMP-dep_synth/lig_dom"/>
</dbReference>
<dbReference type="InterPro" id="IPR020845">
    <property type="entry name" value="AMP-binding_CS"/>
</dbReference>
<organism evidence="5 6">
    <name type="scientific">Sphingomonas cavernae</name>
    <dbReference type="NCBI Taxonomy" id="2320861"/>
    <lineage>
        <taxon>Bacteria</taxon>
        <taxon>Pseudomonadati</taxon>
        <taxon>Pseudomonadota</taxon>
        <taxon>Alphaproteobacteria</taxon>
        <taxon>Sphingomonadales</taxon>
        <taxon>Sphingomonadaceae</taxon>
        <taxon>Sphingomonas</taxon>
    </lineage>
</organism>
<evidence type="ECO:0000256" key="1">
    <source>
        <dbReference type="ARBA" id="ARBA00006432"/>
    </source>
</evidence>
<evidence type="ECO:0000259" key="3">
    <source>
        <dbReference type="Pfam" id="PF00501"/>
    </source>
</evidence>
<dbReference type="InterPro" id="IPR025110">
    <property type="entry name" value="AMP-bd_C"/>
</dbReference>
<dbReference type="GO" id="GO:0006631">
    <property type="term" value="P:fatty acid metabolic process"/>
    <property type="evidence" value="ECO:0007669"/>
    <property type="project" value="TreeGrafter"/>
</dbReference>
<keyword evidence="6" id="KW-1185">Reference proteome</keyword>